<evidence type="ECO:0000313" key="3">
    <source>
        <dbReference type="EMBL" id="KRG06485.1"/>
    </source>
</evidence>
<gene>
    <name evidence="3" type="primary">Dmoj\GI26752</name>
    <name evidence="3" type="ORF">Dmoj_GI26752</name>
</gene>
<dbReference type="AlphaFoldDB" id="A0A0Q9XDV8"/>
<feature type="domain" description="Pre-C2HC" evidence="2">
    <location>
        <begin position="289"/>
        <end position="358"/>
    </location>
</feature>
<dbReference type="KEGG" id="dmo:Dmoj_GI26752"/>
<organism evidence="3 4">
    <name type="scientific">Drosophila mojavensis</name>
    <name type="common">Fruit fly</name>
    <dbReference type="NCBI Taxonomy" id="7230"/>
    <lineage>
        <taxon>Eukaryota</taxon>
        <taxon>Metazoa</taxon>
        <taxon>Ecdysozoa</taxon>
        <taxon>Arthropoda</taxon>
        <taxon>Hexapoda</taxon>
        <taxon>Insecta</taxon>
        <taxon>Pterygota</taxon>
        <taxon>Neoptera</taxon>
        <taxon>Endopterygota</taxon>
        <taxon>Diptera</taxon>
        <taxon>Brachycera</taxon>
        <taxon>Muscomorpha</taxon>
        <taxon>Ephydroidea</taxon>
        <taxon>Drosophilidae</taxon>
        <taxon>Drosophila</taxon>
    </lineage>
</organism>
<protein>
    <recommendedName>
        <fullName evidence="2">Pre-C2HC domain-containing protein</fullName>
    </recommendedName>
</protein>
<feature type="compositionally biased region" description="Polar residues" evidence="1">
    <location>
        <begin position="183"/>
        <end position="200"/>
    </location>
</feature>
<feature type="region of interest" description="Disordered" evidence="1">
    <location>
        <begin position="56"/>
        <end position="76"/>
    </location>
</feature>
<proteinExistence type="predicted"/>
<feature type="compositionally biased region" description="Basic residues" evidence="1">
    <location>
        <begin position="92"/>
        <end position="102"/>
    </location>
</feature>
<evidence type="ECO:0000259" key="2">
    <source>
        <dbReference type="SMART" id="SM00596"/>
    </source>
</evidence>
<dbReference type="InterPro" id="IPR006579">
    <property type="entry name" value="Pre_C2HC_dom"/>
</dbReference>
<feature type="compositionally biased region" description="Polar residues" evidence="1">
    <location>
        <begin position="103"/>
        <end position="134"/>
    </location>
</feature>
<dbReference type="Proteomes" id="UP000009192">
    <property type="component" value="Unassembled WGS sequence"/>
</dbReference>
<name>A0A0Q9XDV8_DROMO</name>
<feature type="compositionally biased region" description="Low complexity" evidence="1">
    <location>
        <begin position="56"/>
        <end position="68"/>
    </location>
</feature>
<reference evidence="3 4" key="1">
    <citation type="journal article" date="2007" name="Nature">
        <title>Evolution of genes and genomes on the Drosophila phylogeny.</title>
        <authorList>
            <consortium name="Drosophila 12 Genomes Consortium"/>
            <person name="Clark A.G."/>
            <person name="Eisen M.B."/>
            <person name="Smith D.R."/>
            <person name="Bergman C.M."/>
            <person name="Oliver B."/>
            <person name="Markow T.A."/>
            <person name="Kaufman T.C."/>
            <person name="Kellis M."/>
            <person name="Gelbart W."/>
            <person name="Iyer V.N."/>
            <person name="Pollard D.A."/>
            <person name="Sackton T.B."/>
            <person name="Larracuente A.M."/>
            <person name="Singh N.D."/>
            <person name="Abad J.P."/>
            <person name="Abt D.N."/>
            <person name="Adryan B."/>
            <person name="Aguade M."/>
            <person name="Akashi H."/>
            <person name="Anderson W.W."/>
            <person name="Aquadro C.F."/>
            <person name="Ardell D.H."/>
            <person name="Arguello R."/>
            <person name="Artieri C.G."/>
            <person name="Barbash D.A."/>
            <person name="Barker D."/>
            <person name="Barsanti P."/>
            <person name="Batterham P."/>
            <person name="Batzoglou S."/>
            <person name="Begun D."/>
            <person name="Bhutkar A."/>
            <person name="Blanco E."/>
            <person name="Bosak S.A."/>
            <person name="Bradley R.K."/>
            <person name="Brand A.D."/>
            <person name="Brent M.R."/>
            <person name="Brooks A.N."/>
            <person name="Brown R.H."/>
            <person name="Butlin R.K."/>
            <person name="Caggese C."/>
            <person name="Calvi B.R."/>
            <person name="Bernardo de Carvalho A."/>
            <person name="Caspi A."/>
            <person name="Castrezana S."/>
            <person name="Celniker S.E."/>
            <person name="Chang J.L."/>
            <person name="Chapple C."/>
            <person name="Chatterji S."/>
            <person name="Chinwalla A."/>
            <person name="Civetta A."/>
            <person name="Clifton S.W."/>
            <person name="Comeron J.M."/>
            <person name="Costello J.C."/>
            <person name="Coyne J.A."/>
            <person name="Daub J."/>
            <person name="David R.G."/>
            <person name="Delcher A.L."/>
            <person name="Delehaunty K."/>
            <person name="Do C.B."/>
            <person name="Ebling H."/>
            <person name="Edwards K."/>
            <person name="Eickbush T."/>
            <person name="Evans J.D."/>
            <person name="Filipski A."/>
            <person name="Findeiss S."/>
            <person name="Freyhult E."/>
            <person name="Fulton L."/>
            <person name="Fulton R."/>
            <person name="Garcia A.C."/>
            <person name="Gardiner A."/>
            <person name="Garfield D.A."/>
            <person name="Garvin B.E."/>
            <person name="Gibson G."/>
            <person name="Gilbert D."/>
            <person name="Gnerre S."/>
            <person name="Godfrey J."/>
            <person name="Good R."/>
            <person name="Gotea V."/>
            <person name="Gravely B."/>
            <person name="Greenberg A.J."/>
            <person name="Griffiths-Jones S."/>
            <person name="Gross S."/>
            <person name="Guigo R."/>
            <person name="Gustafson E.A."/>
            <person name="Haerty W."/>
            <person name="Hahn M.W."/>
            <person name="Halligan D.L."/>
            <person name="Halpern A.L."/>
            <person name="Halter G.M."/>
            <person name="Han M.V."/>
            <person name="Heger A."/>
            <person name="Hillier L."/>
            <person name="Hinrichs A.S."/>
            <person name="Holmes I."/>
            <person name="Hoskins R.A."/>
            <person name="Hubisz M.J."/>
            <person name="Hultmark D."/>
            <person name="Huntley M.A."/>
            <person name="Jaffe D.B."/>
            <person name="Jagadeeshan S."/>
            <person name="Jeck W.R."/>
            <person name="Johnson J."/>
            <person name="Jones C.D."/>
            <person name="Jordan W.C."/>
            <person name="Karpen G.H."/>
            <person name="Kataoka E."/>
            <person name="Keightley P.D."/>
            <person name="Kheradpour P."/>
            <person name="Kirkness E.F."/>
            <person name="Koerich L.B."/>
            <person name="Kristiansen K."/>
            <person name="Kudrna D."/>
            <person name="Kulathinal R.J."/>
            <person name="Kumar S."/>
            <person name="Kwok R."/>
            <person name="Lander E."/>
            <person name="Langley C.H."/>
            <person name="Lapoint R."/>
            <person name="Lazzaro B.P."/>
            <person name="Lee S.J."/>
            <person name="Levesque L."/>
            <person name="Li R."/>
            <person name="Lin C.F."/>
            <person name="Lin M.F."/>
            <person name="Lindblad-Toh K."/>
            <person name="Llopart A."/>
            <person name="Long M."/>
            <person name="Low L."/>
            <person name="Lozovsky E."/>
            <person name="Lu J."/>
            <person name="Luo M."/>
            <person name="Machado C.A."/>
            <person name="Makalowski W."/>
            <person name="Marzo M."/>
            <person name="Matsuda M."/>
            <person name="Matzkin L."/>
            <person name="McAllister B."/>
            <person name="McBride C.S."/>
            <person name="McKernan B."/>
            <person name="McKernan K."/>
            <person name="Mendez-Lago M."/>
            <person name="Minx P."/>
            <person name="Mollenhauer M.U."/>
            <person name="Montooth K."/>
            <person name="Mount S.M."/>
            <person name="Mu X."/>
            <person name="Myers E."/>
            <person name="Negre B."/>
            <person name="Newfeld S."/>
            <person name="Nielsen R."/>
            <person name="Noor M.A."/>
            <person name="O'Grady P."/>
            <person name="Pachter L."/>
            <person name="Papaceit M."/>
            <person name="Parisi M.J."/>
            <person name="Parisi M."/>
            <person name="Parts L."/>
            <person name="Pedersen J.S."/>
            <person name="Pesole G."/>
            <person name="Phillippy A.M."/>
            <person name="Ponting C.P."/>
            <person name="Pop M."/>
            <person name="Porcelli D."/>
            <person name="Powell J.R."/>
            <person name="Prohaska S."/>
            <person name="Pruitt K."/>
            <person name="Puig M."/>
            <person name="Quesneville H."/>
            <person name="Ram K.R."/>
            <person name="Rand D."/>
            <person name="Rasmussen M.D."/>
            <person name="Reed L.K."/>
            <person name="Reenan R."/>
            <person name="Reily A."/>
            <person name="Remington K.A."/>
            <person name="Rieger T.T."/>
            <person name="Ritchie M.G."/>
            <person name="Robin C."/>
            <person name="Rogers Y.H."/>
            <person name="Rohde C."/>
            <person name="Rozas J."/>
            <person name="Rubenfield M.J."/>
            <person name="Ruiz A."/>
            <person name="Russo S."/>
            <person name="Salzberg S.L."/>
            <person name="Sanchez-Gracia A."/>
            <person name="Saranga D.J."/>
            <person name="Sato H."/>
            <person name="Schaeffer S.W."/>
            <person name="Schatz M.C."/>
            <person name="Schlenke T."/>
            <person name="Schwartz R."/>
            <person name="Segarra C."/>
            <person name="Singh R.S."/>
            <person name="Sirot L."/>
            <person name="Sirota M."/>
            <person name="Sisneros N.B."/>
            <person name="Smith C.D."/>
            <person name="Smith T.F."/>
            <person name="Spieth J."/>
            <person name="Stage D.E."/>
            <person name="Stark A."/>
            <person name="Stephan W."/>
            <person name="Strausberg R.L."/>
            <person name="Strempel S."/>
            <person name="Sturgill D."/>
            <person name="Sutton G."/>
            <person name="Sutton G.G."/>
            <person name="Tao W."/>
            <person name="Teichmann S."/>
            <person name="Tobari Y.N."/>
            <person name="Tomimura Y."/>
            <person name="Tsolas J.M."/>
            <person name="Valente V.L."/>
            <person name="Venter E."/>
            <person name="Venter J.C."/>
            <person name="Vicario S."/>
            <person name="Vieira F.G."/>
            <person name="Vilella A.J."/>
            <person name="Villasante A."/>
            <person name="Walenz B."/>
            <person name="Wang J."/>
            <person name="Wasserman M."/>
            <person name="Watts T."/>
            <person name="Wilson D."/>
            <person name="Wilson R.K."/>
            <person name="Wing R.A."/>
            <person name="Wolfner M.F."/>
            <person name="Wong A."/>
            <person name="Wong G.K."/>
            <person name="Wu C.I."/>
            <person name="Wu G."/>
            <person name="Yamamoto D."/>
            <person name="Yang H.P."/>
            <person name="Yang S.P."/>
            <person name="Yorke J.A."/>
            <person name="Yoshida K."/>
            <person name="Zdobnov E."/>
            <person name="Zhang P."/>
            <person name="Zhang Y."/>
            <person name="Zimin A.V."/>
            <person name="Baldwin J."/>
            <person name="Abdouelleil A."/>
            <person name="Abdulkadir J."/>
            <person name="Abebe A."/>
            <person name="Abera B."/>
            <person name="Abreu J."/>
            <person name="Acer S.C."/>
            <person name="Aftuck L."/>
            <person name="Alexander A."/>
            <person name="An P."/>
            <person name="Anderson E."/>
            <person name="Anderson S."/>
            <person name="Arachi H."/>
            <person name="Azer M."/>
            <person name="Bachantsang P."/>
            <person name="Barry A."/>
            <person name="Bayul T."/>
            <person name="Berlin A."/>
            <person name="Bessette D."/>
            <person name="Bloom T."/>
            <person name="Blye J."/>
            <person name="Boguslavskiy L."/>
            <person name="Bonnet C."/>
            <person name="Boukhgalter B."/>
            <person name="Bourzgui I."/>
            <person name="Brown A."/>
            <person name="Cahill P."/>
            <person name="Channer S."/>
            <person name="Cheshatsang Y."/>
            <person name="Chuda L."/>
            <person name="Citroen M."/>
            <person name="Collymore A."/>
            <person name="Cooke P."/>
            <person name="Costello M."/>
            <person name="D'Aco K."/>
            <person name="Daza R."/>
            <person name="De Haan G."/>
            <person name="DeGray S."/>
            <person name="DeMaso C."/>
            <person name="Dhargay N."/>
            <person name="Dooley K."/>
            <person name="Dooley E."/>
            <person name="Doricent M."/>
            <person name="Dorje P."/>
            <person name="Dorjee K."/>
            <person name="Dupes A."/>
            <person name="Elong R."/>
            <person name="Falk J."/>
            <person name="Farina A."/>
            <person name="Faro S."/>
            <person name="Ferguson D."/>
            <person name="Fisher S."/>
            <person name="Foley C.D."/>
            <person name="Franke A."/>
            <person name="Friedrich D."/>
            <person name="Gadbois L."/>
            <person name="Gearin G."/>
            <person name="Gearin C.R."/>
            <person name="Giannoukos G."/>
            <person name="Goode T."/>
            <person name="Graham J."/>
            <person name="Grandbois E."/>
            <person name="Grewal S."/>
            <person name="Gyaltsen K."/>
            <person name="Hafez N."/>
            <person name="Hagos B."/>
            <person name="Hall J."/>
            <person name="Henson C."/>
            <person name="Hollinger A."/>
            <person name="Honan T."/>
            <person name="Huard M.D."/>
            <person name="Hughes L."/>
            <person name="Hurhula B."/>
            <person name="Husby M.E."/>
            <person name="Kamat A."/>
            <person name="Kanga B."/>
            <person name="Kashin S."/>
            <person name="Khazanovich D."/>
            <person name="Kisner P."/>
            <person name="Lance K."/>
            <person name="Lara M."/>
            <person name="Lee W."/>
            <person name="Lennon N."/>
            <person name="Letendre F."/>
            <person name="LeVine R."/>
            <person name="Lipovsky A."/>
            <person name="Liu X."/>
            <person name="Liu J."/>
            <person name="Liu S."/>
            <person name="Lokyitsang T."/>
            <person name="Lokyitsang Y."/>
            <person name="Lubonja R."/>
            <person name="Lui A."/>
            <person name="MacDonald P."/>
            <person name="Magnisalis V."/>
            <person name="Maru K."/>
            <person name="Matthews C."/>
            <person name="McCusker W."/>
            <person name="McDonough S."/>
            <person name="Mehta T."/>
            <person name="Meldrim J."/>
            <person name="Meneus L."/>
            <person name="Mihai O."/>
            <person name="Mihalev A."/>
            <person name="Mihova T."/>
            <person name="Mittelman R."/>
            <person name="Mlenga V."/>
            <person name="Montmayeur A."/>
            <person name="Mulrain L."/>
            <person name="Navidi A."/>
            <person name="Naylor J."/>
            <person name="Negash T."/>
            <person name="Nguyen T."/>
            <person name="Nguyen N."/>
            <person name="Nicol R."/>
            <person name="Norbu C."/>
            <person name="Norbu N."/>
            <person name="Novod N."/>
            <person name="O'Neill B."/>
            <person name="Osman S."/>
            <person name="Markiewicz E."/>
            <person name="Oyono O.L."/>
            <person name="Patti C."/>
            <person name="Phunkhang P."/>
            <person name="Pierre F."/>
            <person name="Priest M."/>
            <person name="Raghuraman S."/>
            <person name="Rege F."/>
            <person name="Reyes R."/>
            <person name="Rise C."/>
            <person name="Rogov P."/>
            <person name="Ross K."/>
            <person name="Ryan E."/>
            <person name="Settipalli S."/>
            <person name="Shea T."/>
            <person name="Sherpa N."/>
            <person name="Shi L."/>
            <person name="Shih D."/>
            <person name="Sparrow T."/>
            <person name="Spaulding J."/>
            <person name="Stalker J."/>
            <person name="Stange-Thomann N."/>
            <person name="Stavropoulos S."/>
            <person name="Stone C."/>
            <person name="Strader C."/>
            <person name="Tesfaye S."/>
            <person name="Thomson T."/>
            <person name="Thoulutsang Y."/>
            <person name="Thoulutsang D."/>
            <person name="Topham K."/>
            <person name="Topping I."/>
            <person name="Tsamla T."/>
            <person name="Vassiliev H."/>
            <person name="Vo A."/>
            <person name="Wangchuk T."/>
            <person name="Wangdi T."/>
            <person name="Weiand M."/>
            <person name="Wilkinson J."/>
            <person name="Wilson A."/>
            <person name="Yadav S."/>
            <person name="Young G."/>
            <person name="Yu Q."/>
            <person name="Zembek L."/>
            <person name="Zhong D."/>
            <person name="Zimmer A."/>
            <person name="Zwirko Z."/>
            <person name="Jaffe D.B."/>
            <person name="Alvarez P."/>
            <person name="Brockman W."/>
            <person name="Butler J."/>
            <person name="Chin C."/>
            <person name="Gnerre S."/>
            <person name="Grabherr M."/>
            <person name="Kleber M."/>
            <person name="Mauceli E."/>
            <person name="MacCallum I."/>
        </authorList>
    </citation>
    <scope>NUCLEOTIDE SEQUENCE [LARGE SCALE GENOMIC DNA]</scope>
    <source>
        <strain evidence="4">Tucson 15081-1352.22</strain>
    </source>
</reference>
<feature type="region of interest" description="Disordered" evidence="1">
    <location>
        <begin position="479"/>
        <end position="513"/>
    </location>
</feature>
<feature type="compositionally biased region" description="Acidic residues" evidence="1">
    <location>
        <begin position="143"/>
        <end position="152"/>
    </location>
</feature>
<keyword evidence="4" id="KW-1185">Reference proteome</keyword>
<evidence type="ECO:0000256" key="1">
    <source>
        <dbReference type="SAM" id="MobiDB-lite"/>
    </source>
</evidence>
<feature type="region of interest" description="Disordered" evidence="1">
    <location>
        <begin position="92"/>
        <end position="205"/>
    </location>
</feature>
<dbReference type="Pfam" id="PF07530">
    <property type="entry name" value="PRE_C2HC"/>
    <property type="match status" value="1"/>
</dbReference>
<dbReference type="InParanoid" id="A0A0Q9XDV8"/>
<dbReference type="SMART" id="SM00596">
    <property type="entry name" value="PRE_C2HC"/>
    <property type="match status" value="1"/>
</dbReference>
<evidence type="ECO:0000313" key="4">
    <source>
        <dbReference type="Proteomes" id="UP000009192"/>
    </source>
</evidence>
<dbReference type="OrthoDB" id="7873080at2759"/>
<dbReference type="EMBL" id="CH933809">
    <property type="protein sequence ID" value="KRG06485.1"/>
    <property type="molecule type" value="Genomic_DNA"/>
</dbReference>
<accession>A0A0Q9XDV8</accession>
<feature type="compositionally biased region" description="Polar residues" evidence="1">
    <location>
        <begin position="498"/>
        <end position="513"/>
    </location>
</feature>
<sequence>MGKCLLCETQIIDIQTICDMEKINEIKNLRGATPAELRSQIMHEIAAIENNAEQSNDSISINTSHSSSGQAKSSEIKTSSFAVGSFSLVKSQRKPLPCKRKSIASSPHDSPTSSNPKRSSQSTSQKPTLDNTYRNRFEALTSDSDDEEEEAMSTEHINPPVSLTKVLEQCTANHRKQQDKLKNTSAQPRVNKQSQLTPKSNIPPITIPRLTDLPMLQELLKNNKLYGSNKVQIRTSAGGLTRLYAQDIETFRAIQNLFETVNLEFYTYQLKQDRPYKFVIKGLHHSTLHSAIKNELGSLGFNVTNIHCPDNTKRPENPIDMFFISIAPGCNKADLKNIIHLDGQRITIEEARKKQQWTQCSRCQNFGHTARYCRQTFVCVKCAEHHKSSECLLPDSAPATCANCRQGHTANYRGCQAYVSYAARNQRKPRSQYPLSAATQPALSQVPWPPMTSALPSRPSLASYHNSRPTYAQMIRSNPHDGSNWPPVGHFTDPGHTPRQQTRSTYQPTPPTVQTSPEFPALIASLNTLNETVVRLVKMQEEMLSMQSKILDLLVARANNV</sequence>